<dbReference type="OrthoDB" id="9811409at2"/>
<comment type="similarity">
    <text evidence="1">Belongs to the HicA mRNA interferase family.</text>
</comment>
<name>A0A7Z9BFQ5_9CYAN</name>
<dbReference type="GO" id="GO:0004519">
    <property type="term" value="F:endonuclease activity"/>
    <property type="evidence" value="ECO:0007669"/>
    <property type="project" value="UniProtKB-KW"/>
</dbReference>
<keyword evidence="7" id="KW-0346">Stress response</keyword>
<keyword evidence="2" id="KW-1277">Toxin-antitoxin system</keyword>
<dbReference type="InterPro" id="IPR038570">
    <property type="entry name" value="HicA_sf"/>
</dbReference>
<dbReference type="Gene3D" id="3.30.920.30">
    <property type="entry name" value="Hypothetical protein"/>
    <property type="match status" value="1"/>
</dbReference>
<reference evidence="8" key="1">
    <citation type="submission" date="2019-10" db="EMBL/GenBank/DDBJ databases">
        <authorList>
            <consortium name="Genoscope - CEA"/>
            <person name="William W."/>
        </authorList>
    </citation>
    <scope>NUCLEOTIDE SEQUENCE [LARGE SCALE GENOMIC DNA]</scope>
    <source>
        <strain evidence="8">BBR_PRJEB10992</strain>
    </source>
</reference>
<evidence type="ECO:0000256" key="6">
    <source>
        <dbReference type="ARBA" id="ARBA00022884"/>
    </source>
</evidence>
<evidence type="ECO:0000313" key="9">
    <source>
        <dbReference type="Proteomes" id="UP000184550"/>
    </source>
</evidence>
<dbReference type="AlphaFoldDB" id="A0A7Z9BFQ5"/>
<dbReference type="EMBL" id="CZCU02000047">
    <property type="protein sequence ID" value="VXD12024.1"/>
    <property type="molecule type" value="Genomic_DNA"/>
</dbReference>
<evidence type="ECO:0000256" key="1">
    <source>
        <dbReference type="ARBA" id="ARBA00006620"/>
    </source>
</evidence>
<evidence type="ECO:0000313" key="8">
    <source>
        <dbReference type="EMBL" id="VXD12024.1"/>
    </source>
</evidence>
<accession>A0A7Z9BFQ5</accession>
<keyword evidence="4" id="KW-0255">Endonuclease</keyword>
<comment type="caution">
    <text evidence="8">The sequence shown here is derived from an EMBL/GenBank/DDBJ whole genome shotgun (WGS) entry which is preliminary data.</text>
</comment>
<organism evidence="8 9">
    <name type="scientific">Planktothrix serta PCC 8927</name>
    <dbReference type="NCBI Taxonomy" id="671068"/>
    <lineage>
        <taxon>Bacteria</taxon>
        <taxon>Bacillati</taxon>
        <taxon>Cyanobacteriota</taxon>
        <taxon>Cyanophyceae</taxon>
        <taxon>Oscillatoriophycideae</taxon>
        <taxon>Oscillatoriales</taxon>
        <taxon>Microcoleaceae</taxon>
        <taxon>Planktothrix</taxon>
    </lineage>
</organism>
<dbReference type="InterPro" id="IPR012933">
    <property type="entry name" value="HicA_mRNA_interferase"/>
</dbReference>
<keyword evidence="9" id="KW-1185">Reference proteome</keyword>
<keyword evidence="5" id="KW-0378">Hydrolase</keyword>
<evidence type="ECO:0000256" key="2">
    <source>
        <dbReference type="ARBA" id="ARBA00022649"/>
    </source>
</evidence>
<sequence>MKYREVARKLKALNCQELPRRAGGSHRKWFNPNTQQSSVLPDWGNRDLKVGTLRSALRQLGIDWDVFNKT</sequence>
<evidence type="ECO:0000256" key="5">
    <source>
        <dbReference type="ARBA" id="ARBA00022801"/>
    </source>
</evidence>
<evidence type="ECO:0000256" key="4">
    <source>
        <dbReference type="ARBA" id="ARBA00022759"/>
    </source>
</evidence>
<evidence type="ECO:0000256" key="3">
    <source>
        <dbReference type="ARBA" id="ARBA00022722"/>
    </source>
</evidence>
<proteinExistence type="inferred from homology"/>
<dbReference type="GO" id="GO:0016787">
    <property type="term" value="F:hydrolase activity"/>
    <property type="evidence" value="ECO:0007669"/>
    <property type="project" value="UniProtKB-KW"/>
</dbReference>
<dbReference type="RefSeq" id="WP_083627110.1">
    <property type="nucleotide sequence ID" value="NZ_LR734938.1"/>
</dbReference>
<dbReference type="GO" id="GO:0003729">
    <property type="term" value="F:mRNA binding"/>
    <property type="evidence" value="ECO:0007669"/>
    <property type="project" value="InterPro"/>
</dbReference>
<protein>
    <submittedName>
        <fullName evidence="8">YcfA family protein</fullName>
    </submittedName>
</protein>
<keyword evidence="3" id="KW-0540">Nuclease</keyword>
<gene>
    <name evidence="8" type="ORF">PL8927_1400001</name>
</gene>
<evidence type="ECO:0000256" key="7">
    <source>
        <dbReference type="ARBA" id="ARBA00023016"/>
    </source>
</evidence>
<dbReference type="SUPFAM" id="SSF54786">
    <property type="entry name" value="YcfA/nrd intein domain"/>
    <property type="match status" value="1"/>
</dbReference>
<dbReference type="Proteomes" id="UP000184550">
    <property type="component" value="Unassembled WGS sequence"/>
</dbReference>
<dbReference type="Pfam" id="PF07927">
    <property type="entry name" value="HicA_toxin"/>
    <property type="match status" value="1"/>
</dbReference>
<keyword evidence="6" id="KW-0694">RNA-binding</keyword>